<organism evidence="1 2">
    <name type="scientific">Vibrio ruber (strain DSM 16370 / JCM 11486 / BCRC 17186 / CECT 7878 / LMG 23124 / VR1)</name>
    <dbReference type="NCBI Taxonomy" id="1123498"/>
    <lineage>
        <taxon>Bacteria</taxon>
        <taxon>Pseudomonadati</taxon>
        <taxon>Pseudomonadota</taxon>
        <taxon>Gammaproteobacteria</taxon>
        <taxon>Vibrionales</taxon>
        <taxon>Vibrionaceae</taxon>
        <taxon>Vibrio</taxon>
    </lineage>
</organism>
<dbReference type="EMBL" id="FULE01000031">
    <property type="protein sequence ID" value="SJN57476.1"/>
    <property type="molecule type" value="Genomic_DNA"/>
</dbReference>
<sequence length="38" mass="4281">MGIRKCLLTGTVFKKDMLKNKADDLRAELAHLTLSDAY</sequence>
<dbReference type="AlphaFoldDB" id="A0A1R4LLK1"/>
<accession>A0A1R4LLK1</accession>
<protein>
    <submittedName>
        <fullName evidence="1">Uncharacterized protein</fullName>
    </submittedName>
</protein>
<evidence type="ECO:0000313" key="1">
    <source>
        <dbReference type="EMBL" id="SJN57476.1"/>
    </source>
</evidence>
<keyword evidence="2" id="KW-1185">Reference proteome</keyword>
<proteinExistence type="predicted"/>
<gene>
    <name evidence="1" type="ORF">VR7878_02335</name>
</gene>
<dbReference type="Proteomes" id="UP000188276">
    <property type="component" value="Unassembled WGS sequence"/>
</dbReference>
<name>A0A1R4LLK1_VIBR1</name>
<evidence type="ECO:0000313" key="2">
    <source>
        <dbReference type="Proteomes" id="UP000188276"/>
    </source>
</evidence>
<reference evidence="2" key="1">
    <citation type="submission" date="2017-02" db="EMBL/GenBank/DDBJ databases">
        <authorList>
            <person name="Rodrigo-Torres L."/>
            <person name="Arahal R.D."/>
            <person name="Lucena T."/>
        </authorList>
    </citation>
    <scope>NUCLEOTIDE SEQUENCE [LARGE SCALE GENOMIC DNA]</scope>
    <source>
        <strain evidence="2">CECT 7878</strain>
    </source>
</reference>